<dbReference type="OrthoDB" id="6621890at2759"/>
<keyword evidence="3" id="KW-0805">Transcription regulation</keyword>
<dbReference type="Gene3D" id="1.10.20.10">
    <property type="entry name" value="Histone, subunit A"/>
    <property type="match status" value="1"/>
</dbReference>
<dbReference type="CDD" id="cd08050">
    <property type="entry name" value="TAF6C"/>
    <property type="match status" value="1"/>
</dbReference>
<dbReference type="GO" id="GO:0003713">
    <property type="term" value="F:transcription coactivator activity"/>
    <property type="evidence" value="ECO:0007669"/>
    <property type="project" value="TreeGrafter"/>
</dbReference>
<gene>
    <name evidence="8" type="ORF">Cfor_06385</name>
</gene>
<comment type="subcellular location">
    <subcellularLocation>
        <location evidence="1">Nucleus</location>
    </subcellularLocation>
</comment>
<accession>A0A6L2PWE6</accession>
<dbReference type="GO" id="GO:0051123">
    <property type="term" value="P:RNA polymerase II preinitiation complex assembly"/>
    <property type="evidence" value="ECO:0007669"/>
    <property type="project" value="TreeGrafter"/>
</dbReference>
<evidence type="ECO:0000256" key="4">
    <source>
        <dbReference type="ARBA" id="ARBA00023163"/>
    </source>
</evidence>
<dbReference type="AlphaFoldDB" id="A0A6L2PWE6"/>
<dbReference type="PANTHER" id="PTHR10221:SF22">
    <property type="entry name" value="TAF6-LIKE RNA POLYMERASE II P300_CBP-ASSOCIATED FACTOR-ASSOCIATED FACTOR 65 KDA SUBUNIT 6L"/>
    <property type="match status" value="1"/>
</dbReference>
<dbReference type="InterPro" id="IPR037796">
    <property type="entry name" value="TAF6"/>
</dbReference>
<dbReference type="EMBL" id="BLKM01008541">
    <property type="protein sequence ID" value="GFG34057.1"/>
    <property type="molecule type" value="Genomic_DNA"/>
</dbReference>
<evidence type="ECO:0000313" key="8">
    <source>
        <dbReference type="EMBL" id="GFG34057.1"/>
    </source>
</evidence>
<dbReference type="PANTHER" id="PTHR10221">
    <property type="entry name" value="TRANSCRIPTION INITIATION FACTOR TFIID SUBUNIT 6"/>
    <property type="match status" value="1"/>
</dbReference>
<dbReference type="SMART" id="SM00803">
    <property type="entry name" value="TAF"/>
    <property type="match status" value="1"/>
</dbReference>
<dbReference type="Proteomes" id="UP000502823">
    <property type="component" value="Unassembled WGS sequence"/>
</dbReference>
<dbReference type="GO" id="GO:0000124">
    <property type="term" value="C:SAGA complex"/>
    <property type="evidence" value="ECO:0007669"/>
    <property type="project" value="InterPro"/>
</dbReference>
<dbReference type="GO" id="GO:0046982">
    <property type="term" value="F:protein heterodimerization activity"/>
    <property type="evidence" value="ECO:0007669"/>
    <property type="project" value="InterPro"/>
</dbReference>
<evidence type="ECO:0000259" key="7">
    <source>
        <dbReference type="SMART" id="SM00803"/>
    </source>
</evidence>
<dbReference type="InterPro" id="IPR004823">
    <property type="entry name" value="TAF_TATA-bd_Histone-like_dom"/>
</dbReference>
<dbReference type="GO" id="GO:0005669">
    <property type="term" value="C:transcription factor TFIID complex"/>
    <property type="evidence" value="ECO:0007669"/>
    <property type="project" value="InterPro"/>
</dbReference>
<evidence type="ECO:0000256" key="6">
    <source>
        <dbReference type="SAM" id="MobiDB-lite"/>
    </source>
</evidence>
<comment type="similarity">
    <text evidence="2">Belongs to the TAF6 family.</text>
</comment>
<evidence type="ECO:0000313" key="9">
    <source>
        <dbReference type="Proteomes" id="UP000502823"/>
    </source>
</evidence>
<evidence type="ECO:0000256" key="5">
    <source>
        <dbReference type="ARBA" id="ARBA00023242"/>
    </source>
</evidence>
<dbReference type="CDD" id="cd22932">
    <property type="entry name" value="HFD_TAF6L"/>
    <property type="match status" value="1"/>
</dbReference>
<dbReference type="GO" id="GO:0046695">
    <property type="term" value="C:SLIK (SAGA-like) complex"/>
    <property type="evidence" value="ECO:0007669"/>
    <property type="project" value="InterPro"/>
</dbReference>
<dbReference type="FunCoup" id="A0A6L2PWE6">
    <property type="interactions" value="1747"/>
</dbReference>
<feature type="domain" description="TATA box binding protein associated factor (TAF) histone-like fold" evidence="7">
    <location>
        <begin position="26"/>
        <end position="90"/>
    </location>
</feature>
<dbReference type="Gene3D" id="1.25.40.770">
    <property type="entry name" value="TAF6, C-terminal HEAT repeat domain"/>
    <property type="match status" value="1"/>
</dbReference>
<comment type="caution">
    <text evidence="8">The sequence shown here is derived from an EMBL/GenBank/DDBJ whole genome shotgun (WGS) entry which is preliminary data.</text>
</comment>
<evidence type="ECO:0000256" key="1">
    <source>
        <dbReference type="ARBA" id="ARBA00004123"/>
    </source>
</evidence>
<name>A0A6L2PWE6_COPFO</name>
<feature type="region of interest" description="Disordered" evidence="6">
    <location>
        <begin position="156"/>
        <end position="175"/>
    </location>
</feature>
<keyword evidence="9" id="KW-1185">Reference proteome</keyword>
<evidence type="ECO:0000256" key="3">
    <source>
        <dbReference type="ARBA" id="ARBA00023015"/>
    </source>
</evidence>
<protein>
    <recommendedName>
        <fullName evidence="7">TATA box binding protein associated factor (TAF) histone-like fold domain-containing protein</fullName>
    </recommendedName>
</protein>
<sequence length="653" mass="72806">MSGKPDKLQSHKKKTDKKSGESRKYAHIPCDSVSVTAEANGVSALSEDIKKQLAEDVSYRLREVIHNCSVHLRQNKRRKLSTADVNTVFQTSDVPSIYGHLNQEPFSLHYIKEAGVFVPEECDVDLTALALSSVTLTQKGQPFVKGTWLPPDGATHVSGNTQSAKVEDTKPATSNTENINNNLQIPSHLLSYYSHISKTILGNSESLVKVVLKDLQTNSKIAPIAPFLLNLLALGLQKLPRGVTYAHFRHRFLRTAEALTCNTFIEPSATISVHRLISTLLTCILDATLIEGTSARCSYELRSNAAQVLAKVVNRWCHTDTKLHLDILQKLGSVLLDGSNSLRNHYGALTAVCALGYAALDYCLWPHLEQYLSFLDIMRVQLEIRKNKMTAAEMLYRKHLNSSDQSPSSHTIMVIEKLLEAYFGDRLCARRPHYPVSTTKQDSMETNASNDGGMEVDMVVSSVMKDTGNSDFDLDYRNWTAVAKIPVRVPPLLVKSSTIVAATLPDRFNTLSSIRISGAFECPIKREQCPNTIHFNFAGANPVSQRCLKRRIPDPRHAQFVSPSVYFSKSCQVGCIETSGCLTPPYMSLAQCSILHRYILEYLLQTTPDIYALYLPATYHSPLTHILTVPYITTFLQDIAFKPQPLTLIEPWE</sequence>
<organism evidence="8 9">
    <name type="scientific">Coptotermes formosanus</name>
    <name type="common">Formosan subterranean termite</name>
    <dbReference type="NCBI Taxonomy" id="36987"/>
    <lineage>
        <taxon>Eukaryota</taxon>
        <taxon>Metazoa</taxon>
        <taxon>Ecdysozoa</taxon>
        <taxon>Arthropoda</taxon>
        <taxon>Hexapoda</taxon>
        <taxon>Insecta</taxon>
        <taxon>Pterygota</taxon>
        <taxon>Neoptera</taxon>
        <taxon>Polyneoptera</taxon>
        <taxon>Dictyoptera</taxon>
        <taxon>Blattodea</taxon>
        <taxon>Blattoidea</taxon>
        <taxon>Termitoidae</taxon>
        <taxon>Rhinotermitidae</taxon>
        <taxon>Coptotermes</taxon>
    </lineage>
</organism>
<evidence type="ECO:0000256" key="2">
    <source>
        <dbReference type="ARBA" id="ARBA00007688"/>
    </source>
</evidence>
<dbReference type="InterPro" id="IPR046344">
    <property type="entry name" value="TAF6_C_sf"/>
</dbReference>
<reference evidence="9" key="1">
    <citation type="submission" date="2020-01" db="EMBL/GenBank/DDBJ databases">
        <title>Draft genome sequence of the Termite Coptotermes fromosanus.</title>
        <authorList>
            <person name="Itakura S."/>
            <person name="Yosikawa Y."/>
            <person name="Umezawa K."/>
        </authorList>
    </citation>
    <scope>NUCLEOTIDE SEQUENCE [LARGE SCALE GENOMIC DNA]</scope>
</reference>
<keyword evidence="5" id="KW-0539">Nucleus</keyword>
<keyword evidence="4" id="KW-0804">Transcription</keyword>
<dbReference type="InterPro" id="IPR009072">
    <property type="entry name" value="Histone-fold"/>
</dbReference>
<dbReference type="Pfam" id="PF07571">
    <property type="entry name" value="TAF6_C"/>
    <property type="match status" value="1"/>
</dbReference>
<feature type="region of interest" description="Disordered" evidence="6">
    <location>
        <begin position="1"/>
        <end position="24"/>
    </location>
</feature>
<dbReference type="GO" id="GO:0016251">
    <property type="term" value="F:RNA polymerase II general transcription initiation factor activity"/>
    <property type="evidence" value="ECO:0007669"/>
    <property type="project" value="InterPro"/>
</dbReference>
<proteinExistence type="inferred from homology"/>
<dbReference type="SUPFAM" id="SSF47113">
    <property type="entry name" value="Histone-fold"/>
    <property type="match status" value="1"/>
</dbReference>
<dbReference type="InParanoid" id="A0A6L2PWE6"/>
<dbReference type="Pfam" id="PF02969">
    <property type="entry name" value="TAF"/>
    <property type="match status" value="1"/>
</dbReference>
<dbReference type="InterPro" id="IPR011442">
    <property type="entry name" value="TAF6_C"/>
</dbReference>